<name>A0A345P5E9_9GAMM</name>
<dbReference type="KEGG" id="mbah:HYN46_06505"/>
<reference evidence="3 4" key="1">
    <citation type="submission" date="2018-07" db="EMBL/GenBank/DDBJ databases">
        <title>Genome sequencing of Moraxellaceae gen. HYN0046.</title>
        <authorList>
            <person name="Kim M."/>
            <person name="Yi H."/>
        </authorList>
    </citation>
    <scope>NUCLEOTIDE SEQUENCE [LARGE SCALE GENOMIC DNA]</scope>
    <source>
        <strain evidence="3 4">HYN0046</strain>
    </source>
</reference>
<gene>
    <name evidence="3" type="ORF">HYN46_06505</name>
</gene>
<dbReference type="OrthoDB" id="9793251at2"/>
<organism evidence="3 4">
    <name type="scientific">Aquirhabdus parva</name>
    <dbReference type="NCBI Taxonomy" id="2283318"/>
    <lineage>
        <taxon>Bacteria</taxon>
        <taxon>Pseudomonadati</taxon>
        <taxon>Pseudomonadota</taxon>
        <taxon>Gammaproteobacteria</taxon>
        <taxon>Moraxellales</taxon>
        <taxon>Moraxellaceae</taxon>
        <taxon>Aquirhabdus</taxon>
    </lineage>
</organism>
<evidence type="ECO:0000313" key="3">
    <source>
        <dbReference type="EMBL" id="AXI02508.1"/>
    </source>
</evidence>
<dbReference type="InterPro" id="IPR011460">
    <property type="entry name" value="Lcl_C"/>
</dbReference>
<evidence type="ECO:0000256" key="1">
    <source>
        <dbReference type="SAM" id="SignalP"/>
    </source>
</evidence>
<accession>A0A345P5E9</accession>
<proteinExistence type="predicted"/>
<dbReference type="Pfam" id="PF07603">
    <property type="entry name" value="Lcl_C"/>
    <property type="match status" value="1"/>
</dbReference>
<sequence length="182" mass="20310">MYNKLLSALFVVVSLGSANNLALADDAQLPANCPAPAAPTETTEPTLASQGMWKDPNTQLIWSRCALGQEWAGDVCTGEPVKLSWKDAKDEVSKVKYAGKYGWRLPTLYELKALKLREMSNPAKACNAPWFFKSTEGYGWNWSSTPYSYFGGSLAWGVDLDSDKWDSLDKSRELRTFLVRRD</sequence>
<feature type="domain" description="Lcl C-terminal" evidence="2">
    <location>
        <begin position="52"/>
        <end position="180"/>
    </location>
</feature>
<feature type="signal peptide" evidence="1">
    <location>
        <begin position="1"/>
        <end position="24"/>
    </location>
</feature>
<evidence type="ECO:0000259" key="2">
    <source>
        <dbReference type="Pfam" id="PF07603"/>
    </source>
</evidence>
<keyword evidence="4" id="KW-1185">Reference proteome</keyword>
<feature type="chain" id="PRO_5016857256" evidence="1">
    <location>
        <begin position="25"/>
        <end position="182"/>
    </location>
</feature>
<dbReference type="RefSeq" id="WP_114898618.1">
    <property type="nucleotide sequence ID" value="NZ_CP031222.1"/>
</dbReference>
<keyword evidence="1" id="KW-0732">Signal</keyword>
<dbReference type="EMBL" id="CP031222">
    <property type="protein sequence ID" value="AXI02508.1"/>
    <property type="molecule type" value="Genomic_DNA"/>
</dbReference>
<dbReference type="Proteomes" id="UP000253940">
    <property type="component" value="Chromosome"/>
</dbReference>
<evidence type="ECO:0000313" key="4">
    <source>
        <dbReference type="Proteomes" id="UP000253940"/>
    </source>
</evidence>
<dbReference type="AlphaFoldDB" id="A0A345P5E9"/>
<protein>
    <submittedName>
        <fullName evidence="3">DUF1566 domain-containing protein</fullName>
    </submittedName>
</protein>